<evidence type="ECO:0000313" key="2">
    <source>
        <dbReference type="Proteomes" id="UP000641646"/>
    </source>
</evidence>
<dbReference type="RefSeq" id="WP_190469173.1">
    <property type="nucleotide sequence ID" value="NZ_JACJPW010000067.1"/>
</dbReference>
<reference evidence="1" key="1">
    <citation type="journal article" date="2015" name="ISME J.">
        <title>Draft Genome Sequence of Streptomyces incarnatus NRRL8089, which Produces the Nucleoside Antibiotic Sinefungin.</title>
        <authorList>
            <person name="Oshima K."/>
            <person name="Hattori M."/>
            <person name="Shimizu H."/>
            <person name="Fukuda K."/>
            <person name="Nemoto M."/>
            <person name="Inagaki K."/>
            <person name="Tamura T."/>
        </authorList>
    </citation>
    <scope>NUCLEOTIDE SEQUENCE</scope>
    <source>
        <strain evidence="1">FACHB-1375</strain>
    </source>
</reference>
<name>A0A926VIN6_9CYAN</name>
<gene>
    <name evidence="1" type="ORF">H6G03_22945</name>
</gene>
<reference evidence="1" key="2">
    <citation type="submission" date="2020-08" db="EMBL/GenBank/DDBJ databases">
        <authorList>
            <person name="Chen M."/>
            <person name="Teng W."/>
            <person name="Zhao L."/>
            <person name="Hu C."/>
            <person name="Zhou Y."/>
            <person name="Han B."/>
            <person name="Song L."/>
            <person name="Shu W."/>
        </authorList>
    </citation>
    <scope>NUCLEOTIDE SEQUENCE</scope>
    <source>
        <strain evidence="1">FACHB-1375</strain>
    </source>
</reference>
<dbReference type="Proteomes" id="UP000641646">
    <property type="component" value="Unassembled WGS sequence"/>
</dbReference>
<dbReference type="EMBL" id="JACJPW010000067">
    <property type="protein sequence ID" value="MBD2183888.1"/>
    <property type="molecule type" value="Genomic_DNA"/>
</dbReference>
<dbReference type="AlphaFoldDB" id="A0A926VIN6"/>
<proteinExistence type="predicted"/>
<protein>
    <submittedName>
        <fullName evidence="1">Uncharacterized protein</fullName>
    </submittedName>
</protein>
<comment type="caution">
    <text evidence="1">The sequence shown here is derived from an EMBL/GenBank/DDBJ whole genome shotgun (WGS) entry which is preliminary data.</text>
</comment>
<sequence length="149" mass="17241">MTKKWILYDKNDRQVTWPACIKNLSTVKNALGEELPTWIRQAFNKEGIFNEEKMIVPIRPISVLGQCSTAKYINCPNMPKHHIENARNYAREGYNRASYLDRIGRYYWFDFDLVSSDGTLIKLRMVVNRGDADCNDGMWGQFGDAIQGI</sequence>
<keyword evidence="2" id="KW-1185">Reference proteome</keyword>
<evidence type="ECO:0000313" key="1">
    <source>
        <dbReference type="EMBL" id="MBD2183888.1"/>
    </source>
</evidence>
<organism evidence="1 2">
    <name type="scientific">Aerosakkonema funiforme FACHB-1375</name>
    <dbReference type="NCBI Taxonomy" id="2949571"/>
    <lineage>
        <taxon>Bacteria</taxon>
        <taxon>Bacillati</taxon>
        <taxon>Cyanobacteriota</taxon>
        <taxon>Cyanophyceae</taxon>
        <taxon>Oscillatoriophycideae</taxon>
        <taxon>Aerosakkonematales</taxon>
        <taxon>Aerosakkonemataceae</taxon>
        <taxon>Aerosakkonema</taxon>
    </lineage>
</organism>
<accession>A0A926VIN6</accession>